<reference evidence="2 3" key="1">
    <citation type="submission" date="2019-10" db="EMBL/GenBank/DDBJ databases">
        <title>Halotolerant bacteria associated to Saharan-endemic halophytes Stipa tenacissima L. and Atriplex halimus L mitigate salt stress and promote growth of tomato plants.</title>
        <authorList>
            <person name="Dif G."/>
        </authorList>
    </citation>
    <scope>NUCLEOTIDE SEQUENCE [LARGE SCALE GENOMIC DNA]</scope>
    <source>
        <strain evidence="2 3">IS26</strain>
    </source>
</reference>
<dbReference type="Proteomes" id="UP000449004">
    <property type="component" value="Unassembled WGS sequence"/>
</dbReference>
<dbReference type="SUPFAM" id="SSF52540">
    <property type="entry name" value="P-loop containing nucleoside triphosphate hydrolases"/>
    <property type="match status" value="1"/>
</dbReference>
<evidence type="ECO:0000313" key="2">
    <source>
        <dbReference type="EMBL" id="KAB7632962.1"/>
    </source>
</evidence>
<name>A0A7V7YKJ1_9GAMM</name>
<evidence type="ECO:0000256" key="1">
    <source>
        <dbReference type="SAM" id="MobiDB-lite"/>
    </source>
</evidence>
<feature type="compositionally biased region" description="Polar residues" evidence="1">
    <location>
        <begin position="683"/>
        <end position="692"/>
    </location>
</feature>
<feature type="compositionally biased region" description="Acidic residues" evidence="1">
    <location>
        <begin position="693"/>
        <end position="702"/>
    </location>
</feature>
<accession>A0A7V7YKJ1</accession>
<comment type="caution">
    <text evidence="2">The sequence shown here is derived from an EMBL/GenBank/DDBJ whole genome shotgun (WGS) entry which is preliminary data.</text>
</comment>
<dbReference type="InterPro" id="IPR027417">
    <property type="entry name" value="P-loop_NTPase"/>
</dbReference>
<sequence>MKESKKEIVLNLSRSDTGLVNNAESLVQRDGQQRLQRIIERQLLQIEEIASKSSLIQASRTGSELSYSRPHNAILIEGGRGSGKTTFLLNCLDALDRASGDFAAVGKKLKVLPILDPTLIETKQNIIVVILSMIDEAVLHCADEDAALENARQDLAEGLSLLDGIGQASAYGAEWEDASWVMSRGLEKARKGHSFERKLNIYLEKALALLKVDAFVLAFDDVDTNFSHGFTILETIRKYLTSPRLILMLSGDLELYGRLLRRNIYRTFGERVLRHDISILEKSKQDVAGTILELEEQYLLKVLPPQNRIAMLPLGGLIERYDIQLDDAEPDGKGRGREPVAQWASIRIREQLLETSTERGVHPFFDFVSMEHMRMVIGYLRALQVGPGSASKFNVEVDSRKAVLTVFEARLRANGLPPDIIDRGSFDYTLRTAFEWFSRQDDAPELLQFSIPADRNKAVGLHCLGLALASFLSNSPGSSLRALFALGLPLAMMRRPDLSERTIRASITGYLWSQSAPSTPELAARLGAIDRLPQDVAKASASSFGSVGVVNKLTREELLKRLYGLPKAMSQPTVAALAAALKEKQKQRWITALIDAGGSNLEFAHGVTWFSIDELTGDDRIGGFGGYLSLAVVRRFTQRGEVNRTLSALSLFAAIAQMILDPDGDIPDAYTFSSIVPALRNTNAQIGKNDQTPDVEDSTESDNLEHDTSISAQDDDFNVFCAKMNAWRTFSQIISDGAGMSPATIGKISLRLHDDLLALDEKVPSTWKTGEILHRQITNILHVVVSLTSEHMGRKESPKSSDKPLIDILSPSRGTSLHPMAVILLSCPLVWAYLEPSEFGQPNANAHRLHRNVREILELWQKSRPTEAKSSETSSVRFDSAWMDPPRIKVLARSKQSKAAGTTVEINGFYDLLNVVPRYV</sequence>
<evidence type="ECO:0000313" key="3">
    <source>
        <dbReference type="Proteomes" id="UP000449004"/>
    </source>
</evidence>
<feature type="region of interest" description="Disordered" evidence="1">
    <location>
        <begin position="683"/>
        <end position="708"/>
    </location>
</feature>
<organism evidence="2 3">
    <name type="scientific">Stenotrophomonas rhizophila</name>
    <dbReference type="NCBI Taxonomy" id="216778"/>
    <lineage>
        <taxon>Bacteria</taxon>
        <taxon>Pseudomonadati</taxon>
        <taxon>Pseudomonadota</taxon>
        <taxon>Gammaproteobacteria</taxon>
        <taxon>Lysobacterales</taxon>
        <taxon>Lysobacteraceae</taxon>
        <taxon>Stenotrophomonas</taxon>
    </lineage>
</organism>
<dbReference type="AlphaFoldDB" id="A0A7V7YKJ1"/>
<dbReference type="EMBL" id="WELC01000001">
    <property type="protein sequence ID" value="KAB7632962.1"/>
    <property type="molecule type" value="Genomic_DNA"/>
</dbReference>
<proteinExistence type="predicted"/>
<dbReference type="RefSeq" id="WP_152150585.1">
    <property type="nucleotide sequence ID" value="NZ_WELC01000001.1"/>
</dbReference>
<gene>
    <name evidence="2" type="ORF">F9K92_00160</name>
</gene>
<protein>
    <submittedName>
        <fullName evidence="2">Uncharacterized protein</fullName>
    </submittedName>
</protein>